<accession>A0A9X9A0K0</accession>
<keyword evidence="1" id="KW-1133">Transmembrane helix</keyword>
<comment type="caution">
    <text evidence="2">The sequence shown here is derived from an EMBL/GenBank/DDBJ whole genome shotgun (WGS) entry which is preliminary data.</text>
</comment>
<reference evidence="2 3" key="1">
    <citation type="journal article" date="2019" name="Environ. Microbiol.">
        <title>An active ?-lactamase is a part of an orchestrated cell wall stress resistance network of Bacillus subtilis and related rhizosphere species.</title>
        <authorList>
            <person name="Bucher T."/>
            <person name="Keren-Paz A."/>
            <person name="Hausser J."/>
            <person name="Olender T."/>
            <person name="Cytryn E."/>
            <person name="Kolodkin-Gal I."/>
        </authorList>
    </citation>
    <scope>NUCLEOTIDE SEQUENCE [LARGE SCALE GENOMIC DNA]</scope>
    <source>
        <strain evidence="2 3">I32</strain>
    </source>
</reference>
<protein>
    <submittedName>
        <fullName evidence="2">DUF3902 family protein</fullName>
    </submittedName>
</protein>
<gene>
    <name evidence="2" type="ORF">FC695_37995</name>
</gene>
<dbReference type="InterPro" id="IPR025001">
    <property type="entry name" value="DUF3902"/>
</dbReference>
<evidence type="ECO:0000313" key="2">
    <source>
        <dbReference type="EMBL" id="TKI88244.1"/>
    </source>
</evidence>
<sequence>MKSALTNIIISLILAVGGVISLLFTLMEGQDWIWDWVGLLLAYLSLGIL</sequence>
<dbReference type="Proteomes" id="UP000308444">
    <property type="component" value="Unassembled WGS sequence"/>
</dbReference>
<name>A0A9X9A0K0_BACCE</name>
<organism evidence="2 3">
    <name type="scientific">Bacillus cereus</name>
    <dbReference type="NCBI Taxonomy" id="1396"/>
    <lineage>
        <taxon>Bacteria</taxon>
        <taxon>Bacillati</taxon>
        <taxon>Bacillota</taxon>
        <taxon>Bacilli</taxon>
        <taxon>Bacillales</taxon>
        <taxon>Bacillaceae</taxon>
        <taxon>Bacillus</taxon>
        <taxon>Bacillus cereus group</taxon>
    </lineage>
</organism>
<evidence type="ECO:0000256" key="1">
    <source>
        <dbReference type="SAM" id="Phobius"/>
    </source>
</evidence>
<evidence type="ECO:0000313" key="3">
    <source>
        <dbReference type="Proteomes" id="UP000308444"/>
    </source>
</evidence>
<dbReference type="AlphaFoldDB" id="A0A9X9A0K0"/>
<dbReference type="EMBL" id="SZOH01004069">
    <property type="protein sequence ID" value="TKI88244.1"/>
    <property type="molecule type" value="Genomic_DNA"/>
</dbReference>
<keyword evidence="1" id="KW-0472">Membrane</keyword>
<feature type="non-terminal residue" evidence="2">
    <location>
        <position position="49"/>
    </location>
</feature>
<proteinExistence type="predicted"/>
<feature type="transmembrane region" description="Helical" evidence="1">
    <location>
        <begin position="7"/>
        <end position="26"/>
    </location>
</feature>
<dbReference type="Pfam" id="PF13042">
    <property type="entry name" value="DUF3902"/>
    <property type="match status" value="1"/>
</dbReference>
<keyword evidence="1" id="KW-0812">Transmembrane</keyword>